<proteinExistence type="predicted"/>
<organism evidence="1 2">
    <name type="scientific">Chryseobacterium rhizoplanae</name>
    <dbReference type="NCBI Taxonomy" id="1609531"/>
    <lineage>
        <taxon>Bacteria</taxon>
        <taxon>Pseudomonadati</taxon>
        <taxon>Bacteroidota</taxon>
        <taxon>Flavobacteriia</taxon>
        <taxon>Flavobacteriales</taxon>
        <taxon>Weeksellaceae</taxon>
        <taxon>Chryseobacterium group</taxon>
        <taxon>Chryseobacterium</taxon>
    </lineage>
</organism>
<dbReference type="EMBL" id="FXTC01000008">
    <property type="protein sequence ID" value="SMO84193.1"/>
    <property type="molecule type" value="Genomic_DNA"/>
</dbReference>
<sequence>MKTFLCLICLIVLSQCHKVPPQKEQKSKTLEKLPSVIIEGSSLTKKNISLDCIELKNNKLQDNFNFLKTNIVYYSIKTINKNKLNDLEYYKSFLVKIPFLNFLPNDFIKSNFKFKKYFKEVENYGDCHIGEFIFLNKINSRQNKAYVLFNTTRNEVTIWYYDNMKFDPNDIVLTYSIKGINSYYIVKYSEECQAFVPLE</sequence>
<evidence type="ECO:0000313" key="1">
    <source>
        <dbReference type="EMBL" id="SMO84193.1"/>
    </source>
</evidence>
<accession>A0A521EJW2</accession>
<name>A0A521EJW2_9FLAO</name>
<gene>
    <name evidence="1" type="ORF">SAMN06265171_108163</name>
</gene>
<dbReference type="AlphaFoldDB" id="A0A521EJW2"/>
<dbReference type="Proteomes" id="UP000316916">
    <property type="component" value="Unassembled WGS sequence"/>
</dbReference>
<protein>
    <submittedName>
        <fullName evidence="1">Uncharacterized protein</fullName>
    </submittedName>
</protein>
<dbReference type="RefSeq" id="WP_142719064.1">
    <property type="nucleotide sequence ID" value="NZ_FXTC01000008.1"/>
</dbReference>
<evidence type="ECO:0000313" key="2">
    <source>
        <dbReference type="Proteomes" id="UP000316916"/>
    </source>
</evidence>
<keyword evidence="2" id="KW-1185">Reference proteome</keyword>
<reference evidence="1 2" key="1">
    <citation type="submission" date="2017-05" db="EMBL/GenBank/DDBJ databases">
        <authorList>
            <person name="Varghese N."/>
            <person name="Submissions S."/>
        </authorList>
    </citation>
    <scope>NUCLEOTIDE SEQUENCE [LARGE SCALE GENOMIC DNA]</scope>
    <source>
        <strain evidence="1 2">DSM 29371</strain>
    </source>
</reference>